<evidence type="ECO:0000256" key="3">
    <source>
        <dbReference type="ARBA" id="ARBA00023237"/>
    </source>
</evidence>
<accession>A0A9X1L204</accession>
<keyword evidence="4" id="KW-0732">Signal</keyword>
<feature type="signal peptide" evidence="4">
    <location>
        <begin position="1"/>
        <end position="24"/>
    </location>
</feature>
<comment type="caution">
    <text evidence="5">The sequence shown here is derived from an EMBL/GenBank/DDBJ whole genome shotgun (WGS) entry which is preliminary data.</text>
</comment>
<keyword evidence="3" id="KW-0998">Cell outer membrane</keyword>
<comment type="subcellular location">
    <subcellularLocation>
        <location evidence="1">Cell outer membrane</location>
    </subcellularLocation>
</comment>
<keyword evidence="6" id="KW-1185">Reference proteome</keyword>
<sequence length="781" mass="87944">MKTIRFWAGLLAILLLLIHQSVSSQSLTQTVKGTIIDADSRAPIVGANVYIPGTDPVLGSATDLDGNFKIENVPVGRIDLLITSIGYEERYLSNIVVGSAKEVVVNADIRESLIRLTEVIVTDKKHQSELSDEMVLVSGLSVSVEETKRFAGTINDPARLVTSFAGIQGDPAGSNHIVVRGNSPNTVMWRMEGIEIPNPNHFTEEGESGGAINILNSNMLANSDFYTGAFTADYGNVLGSVFDMKMRTGNNEKREYSVGVGILGTDITLEGPFKNGGRSSYLANYRYSTLAILDDLGIVDFGGVPKYQDLSFKVNMPTENAGLFTVFGIGGKSRIDDEYFDENSSELEGAESFRSAMGTVNLNHAYFINSNTSFDSYVGLSYNGSDYSYDELNEVSQSMERDYYDNLEKYSWRLGTVFNTKINARHVLRAGVNHQQFHFNFFQEYLDDDDNMTTGLSDEGNAGIFRVFGSWKFRVTDDLTITSGLNYQAFTLNNEQLIEPRISFKYRLNEQQSIFGGFGMHSQMSPLPVYYSVVEGMDGRPNKSLDFMKARHFVIGYDWVLGKNLYFKAETFYQELYDIPVENDITSSYSLINSVNGFTDKELVNEGTGINYGLELTLERYFQNHYYFLVTGSLYESNYKALDGIKRDTRFNGGHAVNFLFGKEFYLRGNQNRIFNISTRVTTTGGFRFTPLLLDESIEKGEGIYDNANRYGVPGDQFFKWDISMSYQWNRTKTRQEIKLEVQNLTNNQAKTSEYYNSDAQALEMEYQLPLFPVITYTVEF</sequence>
<dbReference type="SUPFAM" id="SSF49464">
    <property type="entry name" value="Carboxypeptidase regulatory domain-like"/>
    <property type="match status" value="1"/>
</dbReference>
<name>A0A9X1L204_9BACT</name>
<evidence type="ECO:0000256" key="2">
    <source>
        <dbReference type="ARBA" id="ARBA00023136"/>
    </source>
</evidence>
<dbReference type="AlphaFoldDB" id="A0A9X1L204"/>
<keyword evidence="5" id="KW-0675">Receptor</keyword>
<dbReference type="InterPro" id="IPR036942">
    <property type="entry name" value="Beta-barrel_TonB_sf"/>
</dbReference>
<keyword evidence="2" id="KW-0472">Membrane</keyword>
<evidence type="ECO:0000256" key="4">
    <source>
        <dbReference type="SAM" id="SignalP"/>
    </source>
</evidence>
<dbReference type="GO" id="GO:0009279">
    <property type="term" value="C:cell outer membrane"/>
    <property type="evidence" value="ECO:0007669"/>
    <property type="project" value="UniProtKB-SubCell"/>
</dbReference>
<evidence type="ECO:0000313" key="6">
    <source>
        <dbReference type="Proteomes" id="UP001139409"/>
    </source>
</evidence>
<dbReference type="Pfam" id="PF13715">
    <property type="entry name" value="CarbopepD_reg_2"/>
    <property type="match status" value="1"/>
</dbReference>
<dbReference type="Gene3D" id="2.170.130.10">
    <property type="entry name" value="TonB-dependent receptor, plug domain"/>
    <property type="match status" value="1"/>
</dbReference>
<dbReference type="SUPFAM" id="SSF56935">
    <property type="entry name" value="Porins"/>
    <property type="match status" value="1"/>
</dbReference>
<organism evidence="5 6">
    <name type="scientific">Fulvivirga sedimenti</name>
    <dbReference type="NCBI Taxonomy" id="2879465"/>
    <lineage>
        <taxon>Bacteria</taxon>
        <taxon>Pseudomonadati</taxon>
        <taxon>Bacteroidota</taxon>
        <taxon>Cytophagia</taxon>
        <taxon>Cytophagales</taxon>
        <taxon>Fulvivirgaceae</taxon>
        <taxon>Fulvivirga</taxon>
    </lineage>
</organism>
<dbReference type="Gene3D" id="2.40.170.20">
    <property type="entry name" value="TonB-dependent receptor, beta-barrel domain"/>
    <property type="match status" value="1"/>
</dbReference>
<dbReference type="InterPro" id="IPR037066">
    <property type="entry name" value="Plug_dom_sf"/>
</dbReference>
<feature type="chain" id="PRO_5040996959" evidence="4">
    <location>
        <begin position="25"/>
        <end position="781"/>
    </location>
</feature>
<gene>
    <name evidence="5" type="ORF">LDX50_30380</name>
</gene>
<dbReference type="InterPro" id="IPR008969">
    <property type="entry name" value="CarboxyPept-like_regulatory"/>
</dbReference>
<protein>
    <submittedName>
        <fullName evidence="5">TonB-dependent receptor</fullName>
    </submittedName>
</protein>
<dbReference type="Gene3D" id="2.60.40.1120">
    <property type="entry name" value="Carboxypeptidase-like, regulatory domain"/>
    <property type="match status" value="1"/>
</dbReference>
<evidence type="ECO:0000313" key="5">
    <source>
        <dbReference type="EMBL" id="MCA6079219.1"/>
    </source>
</evidence>
<evidence type="ECO:0000256" key="1">
    <source>
        <dbReference type="ARBA" id="ARBA00004442"/>
    </source>
</evidence>
<reference evidence="5" key="1">
    <citation type="submission" date="2021-09" db="EMBL/GenBank/DDBJ databases">
        <title>Fulvivirga sp. isolated from coastal sediment.</title>
        <authorList>
            <person name="Yu H."/>
        </authorList>
    </citation>
    <scope>NUCLEOTIDE SEQUENCE</scope>
    <source>
        <strain evidence="5">1062</strain>
    </source>
</reference>
<proteinExistence type="predicted"/>
<dbReference type="EMBL" id="JAIXNE010000011">
    <property type="protein sequence ID" value="MCA6079219.1"/>
    <property type="molecule type" value="Genomic_DNA"/>
</dbReference>
<dbReference type="Proteomes" id="UP001139409">
    <property type="component" value="Unassembled WGS sequence"/>
</dbReference>
<dbReference type="RefSeq" id="WP_225700078.1">
    <property type="nucleotide sequence ID" value="NZ_JAIXNE010000011.1"/>
</dbReference>